<accession>A0ABV4V3A7</accession>
<dbReference type="SUPFAM" id="SSF52172">
    <property type="entry name" value="CheY-like"/>
    <property type="match status" value="1"/>
</dbReference>
<organism evidence="3 4">
    <name type="scientific">Paenibacillus oleatilyticus</name>
    <dbReference type="NCBI Taxonomy" id="2594886"/>
    <lineage>
        <taxon>Bacteria</taxon>
        <taxon>Bacillati</taxon>
        <taxon>Bacillota</taxon>
        <taxon>Bacilli</taxon>
        <taxon>Bacillales</taxon>
        <taxon>Paenibacillaceae</taxon>
        <taxon>Paenibacillus</taxon>
    </lineage>
</organism>
<dbReference type="InterPro" id="IPR011006">
    <property type="entry name" value="CheY-like_superfamily"/>
</dbReference>
<dbReference type="RefSeq" id="WP_373952429.1">
    <property type="nucleotide sequence ID" value="NZ_JBHDLN010000006.1"/>
</dbReference>
<dbReference type="InterPro" id="IPR036388">
    <property type="entry name" value="WH-like_DNA-bd_sf"/>
</dbReference>
<protein>
    <submittedName>
        <fullName evidence="3">ANTAR domain-containing response regulator</fullName>
    </submittedName>
</protein>
<proteinExistence type="predicted"/>
<dbReference type="EMBL" id="JBHDLN010000006">
    <property type="protein sequence ID" value="MFB0843538.1"/>
    <property type="molecule type" value="Genomic_DNA"/>
</dbReference>
<dbReference type="Pfam" id="PF03861">
    <property type="entry name" value="ANTAR"/>
    <property type="match status" value="1"/>
</dbReference>
<feature type="domain" description="ANTAR" evidence="2">
    <location>
        <begin position="138"/>
        <end position="199"/>
    </location>
</feature>
<evidence type="ECO:0000313" key="3">
    <source>
        <dbReference type="EMBL" id="MFB0843538.1"/>
    </source>
</evidence>
<sequence>MLRSFLLVDGFESEPSSSPSPAESGLPSGPFGLEATAATILQELGFRVQTASSFHEVQFLAGKADAVLLSVVPKQVEPWRQKIAAVRSLPLLWWCDRRTFPSYEGKLPSGIDGMLGPGMSALEMHCALLLGFNQYCQRTEWQREREQLLSRLEERKWIDQAKRILCEIKSISEAEAYEFLRKQAMNERKRMSDVASSIVKVYQLLQDGNQGRRKR</sequence>
<evidence type="ECO:0000259" key="2">
    <source>
        <dbReference type="PROSITE" id="PS50921"/>
    </source>
</evidence>
<dbReference type="PROSITE" id="PS50921">
    <property type="entry name" value="ANTAR"/>
    <property type="match status" value="1"/>
</dbReference>
<evidence type="ECO:0000313" key="4">
    <source>
        <dbReference type="Proteomes" id="UP001575622"/>
    </source>
</evidence>
<dbReference type="Gene3D" id="1.10.10.10">
    <property type="entry name" value="Winged helix-like DNA-binding domain superfamily/Winged helix DNA-binding domain"/>
    <property type="match status" value="1"/>
</dbReference>
<evidence type="ECO:0000256" key="1">
    <source>
        <dbReference type="SAM" id="MobiDB-lite"/>
    </source>
</evidence>
<dbReference type="Proteomes" id="UP001575622">
    <property type="component" value="Unassembled WGS sequence"/>
</dbReference>
<keyword evidence="4" id="KW-1185">Reference proteome</keyword>
<dbReference type="SMART" id="SM01012">
    <property type="entry name" value="ANTAR"/>
    <property type="match status" value="1"/>
</dbReference>
<feature type="compositionally biased region" description="Low complexity" evidence="1">
    <location>
        <begin position="13"/>
        <end position="28"/>
    </location>
</feature>
<dbReference type="InterPro" id="IPR005561">
    <property type="entry name" value="ANTAR"/>
</dbReference>
<comment type="caution">
    <text evidence="3">The sequence shown here is derived from an EMBL/GenBank/DDBJ whole genome shotgun (WGS) entry which is preliminary data.</text>
</comment>
<gene>
    <name evidence="3" type="ORF">ACEU3E_15260</name>
</gene>
<feature type="region of interest" description="Disordered" evidence="1">
    <location>
        <begin position="8"/>
        <end position="28"/>
    </location>
</feature>
<reference evidence="3 4" key="1">
    <citation type="submission" date="2024-09" db="EMBL/GenBank/DDBJ databases">
        <authorList>
            <person name="Makale K.P.P."/>
            <person name="Makhzoum A."/>
            <person name="Rantong G."/>
            <person name="Rahube T.O."/>
        </authorList>
    </citation>
    <scope>NUCLEOTIDE SEQUENCE [LARGE SCALE GENOMIC DNA]</scope>
    <source>
        <strain evidence="3 4">KM_D13</strain>
    </source>
</reference>
<name>A0ABV4V3A7_9BACL</name>